<dbReference type="Proteomes" id="UP000281474">
    <property type="component" value="Unassembled WGS sequence"/>
</dbReference>
<keyword evidence="2" id="KW-1185">Reference proteome</keyword>
<accession>A0A3L8PX37</accession>
<proteinExistence type="predicted"/>
<sequence>MKNQENVTHLAEVCPVKCAVAQVAVNAFQLDKLPDLKELNQDISSLLESLSEHIKELTPQESRALIFALNLAKDTATAKALALASNTH</sequence>
<evidence type="ECO:0000313" key="2">
    <source>
        <dbReference type="Proteomes" id="UP000281474"/>
    </source>
</evidence>
<evidence type="ECO:0000313" key="1">
    <source>
        <dbReference type="EMBL" id="RLV58612.1"/>
    </source>
</evidence>
<dbReference type="RefSeq" id="WP_121840087.1">
    <property type="nucleotide sequence ID" value="NZ_ML014812.1"/>
</dbReference>
<dbReference type="EMBL" id="QZEI01000063">
    <property type="protein sequence ID" value="RLV58612.1"/>
    <property type="molecule type" value="Genomic_DNA"/>
</dbReference>
<gene>
    <name evidence="1" type="ORF">D5018_16460</name>
</gene>
<organism evidence="1 2">
    <name type="scientific">Parashewanella curva</name>
    <dbReference type="NCBI Taxonomy" id="2338552"/>
    <lineage>
        <taxon>Bacteria</taxon>
        <taxon>Pseudomonadati</taxon>
        <taxon>Pseudomonadota</taxon>
        <taxon>Gammaproteobacteria</taxon>
        <taxon>Alteromonadales</taxon>
        <taxon>Shewanellaceae</taxon>
        <taxon>Parashewanella</taxon>
    </lineage>
</organism>
<protein>
    <submittedName>
        <fullName evidence="1">Uncharacterized protein</fullName>
    </submittedName>
</protein>
<reference evidence="1 2" key="1">
    <citation type="submission" date="2018-09" db="EMBL/GenBank/DDBJ databases">
        <title>Phylogeny of the Shewanellaceae, and recommendation for two new genera, Pseudoshewanella and Parashewanella.</title>
        <authorList>
            <person name="Wang G."/>
        </authorList>
    </citation>
    <scope>NUCLEOTIDE SEQUENCE [LARGE SCALE GENOMIC DNA]</scope>
    <source>
        <strain evidence="1 2">C51</strain>
    </source>
</reference>
<comment type="caution">
    <text evidence="1">The sequence shown here is derived from an EMBL/GenBank/DDBJ whole genome shotgun (WGS) entry which is preliminary data.</text>
</comment>
<name>A0A3L8PX37_9GAMM</name>
<dbReference type="AlphaFoldDB" id="A0A3L8PX37"/>